<dbReference type="SUPFAM" id="SSF53697">
    <property type="entry name" value="SIS domain"/>
    <property type="match status" value="2"/>
</dbReference>
<dbReference type="Gene3D" id="3.40.50.10490">
    <property type="entry name" value="Glucose-6-phosphate isomerase like protein, domain 1"/>
    <property type="match status" value="2"/>
</dbReference>
<dbReference type="InterPro" id="IPR001347">
    <property type="entry name" value="SIS_dom"/>
</dbReference>
<dbReference type="EMBL" id="CAGS01000088">
    <property type="protein sequence ID" value="CCF83036.1"/>
    <property type="molecule type" value="Genomic_DNA"/>
</dbReference>
<proteinExistence type="predicted"/>
<keyword evidence="2" id="KW-0413">Isomerase</keyword>
<sequence length="397" mass="42679">MTVDTAMLAARSKEALLRRNQVFEDFFRVEAPRLAEACHQMSHRFLEGGRLLAFGRGPATTDAQHVSVEFVHPVIVGKRALPALDLGAEFATSVPVIARPEDMVMGFAFPSGDEAVETALTRARERGALTFALSGDEGDYPFAPPDHDPFVCQEIFEVLYHMLWETVHVYFEHREQGHDVGASSFLYPFLGRREQELDEVVEAVQDSMLQKVAEVNSMRAVLAEREADTIVSAAVAMSERLRQGGKIIAFGNGGSATDANDLAIDCVAPPPGLQPIPAVSLAAEPANITAVANDIGSEAIFARQVIAHGRPEDVAIGISTSGGSPNILAALAEARRRGLLTVGILGYDGGRVVSEQLADHAIVVRSDYIPRIQEVQASANHVLRGLLDTLQRGDGAA</sequence>
<dbReference type="Pfam" id="PF13580">
    <property type="entry name" value="SIS_2"/>
    <property type="match status" value="1"/>
</dbReference>
<dbReference type="InterPro" id="IPR050099">
    <property type="entry name" value="SIS_GmhA/DiaA_subfam"/>
</dbReference>
<dbReference type="EC" id="5.3.1.-" evidence="2"/>
<name>I4EEC4_9BACT</name>
<accession>I4EEC4</accession>
<comment type="caution">
    <text evidence="2">The sequence shown here is derived from an EMBL/GenBank/DDBJ whole genome shotgun (WGS) entry which is preliminary data.</text>
</comment>
<dbReference type="RefSeq" id="WP_008475739.1">
    <property type="nucleotide sequence ID" value="NZ_CAGS01000088.1"/>
</dbReference>
<evidence type="ECO:0000313" key="2">
    <source>
        <dbReference type="EMBL" id="CCF83036.1"/>
    </source>
</evidence>
<dbReference type="AlphaFoldDB" id="I4EEC4"/>
<dbReference type="GO" id="GO:1901135">
    <property type="term" value="P:carbohydrate derivative metabolic process"/>
    <property type="evidence" value="ECO:0007669"/>
    <property type="project" value="InterPro"/>
</dbReference>
<dbReference type="PANTHER" id="PTHR30390">
    <property type="entry name" value="SEDOHEPTULOSE 7-PHOSPHATE ISOMERASE / DNAA INITIATOR-ASSOCIATING FACTOR FOR REPLICATION INITIATION"/>
    <property type="match status" value="1"/>
</dbReference>
<feature type="domain" description="SIS" evidence="1">
    <location>
        <begin position="237"/>
        <end position="396"/>
    </location>
</feature>
<dbReference type="CDD" id="cd05006">
    <property type="entry name" value="SIS_GmhA"/>
    <property type="match status" value="1"/>
</dbReference>
<dbReference type="GO" id="GO:0016853">
    <property type="term" value="F:isomerase activity"/>
    <property type="evidence" value="ECO:0007669"/>
    <property type="project" value="UniProtKB-KW"/>
</dbReference>
<gene>
    <name evidence="2" type="primary">gmhA</name>
    <name evidence="2" type="ORF">NITHO_1780002</name>
</gene>
<dbReference type="Proteomes" id="UP000004221">
    <property type="component" value="Unassembled WGS sequence"/>
</dbReference>
<organism evidence="2 3">
    <name type="scientific">Nitrolancea hollandica Lb</name>
    <dbReference type="NCBI Taxonomy" id="1129897"/>
    <lineage>
        <taxon>Bacteria</taxon>
        <taxon>Pseudomonadati</taxon>
        <taxon>Thermomicrobiota</taxon>
        <taxon>Thermomicrobia</taxon>
        <taxon>Sphaerobacterales</taxon>
        <taxon>Sphaerobacterineae</taxon>
        <taxon>Sphaerobacteraceae</taxon>
        <taxon>Nitrolancea</taxon>
    </lineage>
</organism>
<dbReference type="InterPro" id="IPR046348">
    <property type="entry name" value="SIS_dom_sf"/>
</dbReference>
<evidence type="ECO:0000313" key="3">
    <source>
        <dbReference type="Proteomes" id="UP000004221"/>
    </source>
</evidence>
<keyword evidence="3" id="KW-1185">Reference proteome</keyword>
<dbReference type="OrthoDB" id="9781311at2"/>
<dbReference type="InterPro" id="IPR035461">
    <property type="entry name" value="GmhA/DiaA"/>
</dbReference>
<feature type="domain" description="SIS" evidence="1">
    <location>
        <begin position="41"/>
        <end position="173"/>
    </location>
</feature>
<protein>
    <submittedName>
        <fullName evidence="2">Phosphoheptose isomerase</fullName>
        <ecNumber evidence="2">5.3.1.-</ecNumber>
    </submittedName>
</protein>
<reference evidence="2 3" key="1">
    <citation type="journal article" date="2012" name="ISME J.">
        <title>Nitrification expanded: discovery, physiology and genomics of a nitrite-oxidizing bacterium from the phylum Chloroflexi.</title>
        <authorList>
            <person name="Sorokin D.Y."/>
            <person name="Lucker S."/>
            <person name="Vejmelkova D."/>
            <person name="Kostrikina N.A."/>
            <person name="Kleerebezem R."/>
            <person name="Rijpstra W.I."/>
            <person name="Damste J.S."/>
            <person name="Le Paslier D."/>
            <person name="Muyzer G."/>
            <person name="Wagner M."/>
            <person name="van Loosdrecht M.C."/>
            <person name="Daims H."/>
        </authorList>
    </citation>
    <scope>NUCLEOTIDE SEQUENCE [LARGE SCALE GENOMIC DNA]</scope>
    <source>
        <strain evidence="3">none</strain>
    </source>
</reference>
<evidence type="ECO:0000259" key="1">
    <source>
        <dbReference type="PROSITE" id="PS51464"/>
    </source>
</evidence>
<dbReference type="GO" id="GO:0097367">
    <property type="term" value="F:carbohydrate derivative binding"/>
    <property type="evidence" value="ECO:0007669"/>
    <property type="project" value="InterPro"/>
</dbReference>
<dbReference type="PROSITE" id="PS51464">
    <property type="entry name" value="SIS"/>
    <property type="match status" value="2"/>
</dbReference>